<evidence type="ECO:0000313" key="2">
    <source>
        <dbReference type="EMBL" id="MBX71863.1"/>
    </source>
</evidence>
<evidence type="ECO:0000256" key="1">
    <source>
        <dbReference type="SAM" id="MobiDB-lite"/>
    </source>
</evidence>
<reference evidence="2" key="1">
    <citation type="submission" date="2018-02" db="EMBL/GenBank/DDBJ databases">
        <title>Rhizophora mucronata_Transcriptome.</title>
        <authorList>
            <person name="Meera S.P."/>
            <person name="Sreeshan A."/>
            <person name="Augustine A."/>
        </authorList>
    </citation>
    <scope>NUCLEOTIDE SEQUENCE</scope>
    <source>
        <tissue evidence="2">Leaf</tissue>
    </source>
</reference>
<proteinExistence type="predicted"/>
<feature type="region of interest" description="Disordered" evidence="1">
    <location>
        <begin position="1"/>
        <end position="28"/>
    </location>
</feature>
<organism evidence="2">
    <name type="scientific">Rhizophora mucronata</name>
    <name type="common">Asiatic mangrove</name>
    <dbReference type="NCBI Taxonomy" id="61149"/>
    <lineage>
        <taxon>Eukaryota</taxon>
        <taxon>Viridiplantae</taxon>
        <taxon>Streptophyta</taxon>
        <taxon>Embryophyta</taxon>
        <taxon>Tracheophyta</taxon>
        <taxon>Spermatophyta</taxon>
        <taxon>Magnoliopsida</taxon>
        <taxon>eudicotyledons</taxon>
        <taxon>Gunneridae</taxon>
        <taxon>Pentapetalae</taxon>
        <taxon>rosids</taxon>
        <taxon>fabids</taxon>
        <taxon>Malpighiales</taxon>
        <taxon>Rhizophoraceae</taxon>
        <taxon>Rhizophora</taxon>
    </lineage>
</organism>
<dbReference type="AlphaFoldDB" id="A0A2P2QY14"/>
<protein>
    <submittedName>
        <fullName evidence="2">Uncharacterized protein</fullName>
    </submittedName>
</protein>
<accession>A0A2P2QY14</accession>
<name>A0A2P2QY14_RHIMU</name>
<dbReference type="EMBL" id="GGEC01091379">
    <property type="protein sequence ID" value="MBX71863.1"/>
    <property type="molecule type" value="Transcribed_RNA"/>
</dbReference>
<sequence>MTLWPPPPEHQKGPFPRSHSRQREENCVDREVRPTNTIAENRTKIPATIPILGIDD</sequence>